<dbReference type="Proteomes" id="UP000030687">
    <property type="component" value="Unassembled WGS sequence"/>
</dbReference>
<evidence type="ECO:0000313" key="5">
    <source>
        <dbReference type="Proteomes" id="UP000030687"/>
    </source>
</evidence>
<feature type="non-terminal residue" evidence="4">
    <location>
        <position position="186"/>
    </location>
</feature>
<dbReference type="SUPFAM" id="SSF51445">
    <property type="entry name" value="(Trans)glycosidases"/>
    <property type="match status" value="1"/>
</dbReference>
<dbReference type="Gramene" id="ESR46043">
    <property type="protein sequence ID" value="ESR46043"/>
    <property type="gene ID" value="CICLE_v100004042mg"/>
</dbReference>
<accession>V4SEJ1</accession>
<evidence type="ECO:0000259" key="3">
    <source>
        <dbReference type="Pfam" id="PF01055"/>
    </source>
</evidence>
<name>V4SEJ1_CITCL</name>
<keyword evidence="2" id="KW-0326">Glycosidase</keyword>
<dbReference type="InParanoid" id="V4SEJ1"/>
<keyword evidence="5" id="KW-1185">Reference proteome</keyword>
<dbReference type="PANTHER" id="PTHR22762">
    <property type="entry name" value="ALPHA-GLUCOSIDASE"/>
    <property type="match status" value="1"/>
</dbReference>
<dbReference type="eggNOG" id="KOG1066">
    <property type="taxonomic scope" value="Eukaryota"/>
</dbReference>
<dbReference type="InterPro" id="IPR000322">
    <property type="entry name" value="Glyco_hydro_31_TIM"/>
</dbReference>
<gene>
    <name evidence="4" type="ORF">CICLE_v100004042mg</name>
</gene>
<reference evidence="4 5" key="1">
    <citation type="submission" date="2013-10" db="EMBL/GenBank/DDBJ databases">
        <authorList>
            <consortium name="International Citrus Genome Consortium"/>
            <person name="Jenkins J."/>
            <person name="Schmutz J."/>
            <person name="Prochnik S."/>
            <person name="Rokhsar D."/>
            <person name="Gmitter F."/>
            <person name="Ollitrault P."/>
            <person name="Machado M."/>
            <person name="Talon M."/>
            <person name="Wincker P."/>
            <person name="Jaillon O."/>
            <person name="Morgante M."/>
        </authorList>
    </citation>
    <scope>NUCLEOTIDE SEQUENCE</scope>
    <source>
        <strain evidence="5">cv. Clemenules</strain>
    </source>
</reference>
<dbReference type="PANTHER" id="PTHR22762:SF120">
    <property type="entry name" value="HETEROGLYCAN GLUCOSIDASE 1"/>
    <property type="match status" value="1"/>
</dbReference>
<dbReference type="GO" id="GO:0005975">
    <property type="term" value="P:carbohydrate metabolic process"/>
    <property type="evidence" value="ECO:0007669"/>
    <property type="project" value="InterPro"/>
</dbReference>
<comment type="similarity">
    <text evidence="1 2">Belongs to the glycosyl hydrolase 31 family.</text>
</comment>
<evidence type="ECO:0000256" key="2">
    <source>
        <dbReference type="RuleBase" id="RU361185"/>
    </source>
</evidence>
<protein>
    <recommendedName>
        <fullName evidence="3">Glycoside hydrolase family 31 TIM barrel domain-containing protein</fullName>
    </recommendedName>
</protein>
<dbReference type="InterPro" id="IPR017853">
    <property type="entry name" value="GH"/>
</dbReference>
<dbReference type="Pfam" id="PF01055">
    <property type="entry name" value="Glyco_hydro_31_2nd"/>
    <property type="match status" value="1"/>
</dbReference>
<dbReference type="EMBL" id="KI536799">
    <property type="protein sequence ID" value="ESR46043.1"/>
    <property type="molecule type" value="Genomic_DNA"/>
</dbReference>
<dbReference type="GO" id="GO:0004553">
    <property type="term" value="F:hydrolase activity, hydrolyzing O-glycosyl compounds"/>
    <property type="evidence" value="ECO:0007669"/>
    <property type="project" value="InterPro"/>
</dbReference>
<organism evidence="4 5">
    <name type="scientific">Citrus clementina</name>
    <name type="common">Clementine</name>
    <name type="synonym">Citrus deliciosa x Citrus sinensis</name>
    <dbReference type="NCBI Taxonomy" id="85681"/>
    <lineage>
        <taxon>Eukaryota</taxon>
        <taxon>Viridiplantae</taxon>
        <taxon>Streptophyta</taxon>
        <taxon>Embryophyta</taxon>
        <taxon>Tracheophyta</taxon>
        <taxon>Spermatophyta</taxon>
        <taxon>Magnoliopsida</taxon>
        <taxon>eudicotyledons</taxon>
        <taxon>Gunneridae</taxon>
        <taxon>Pentapetalae</taxon>
        <taxon>rosids</taxon>
        <taxon>malvids</taxon>
        <taxon>Sapindales</taxon>
        <taxon>Rutaceae</taxon>
        <taxon>Aurantioideae</taxon>
        <taxon>Citrus</taxon>
    </lineage>
</organism>
<evidence type="ECO:0000313" key="4">
    <source>
        <dbReference type="EMBL" id="ESR46043.1"/>
    </source>
</evidence>
<dbReference type="Gene3D" id="3.20.20.80">
    <property type="entry name" value="Glycosidases"/>
    <property type="match status" value="1"/>
</dbReference>
<dbReference type="AlphaFoldDB" id="V4SEJ1"/>
<dbReference type="InterPro" id="IPR030458">
    <property type="entry name" value="Glyco_hydro_31_AS"/>
</dbReference>
<feature type="domain" description="Glycoside hydrolase family 31 TIM barrel" evidence="3">
    <location>
        <begin position="1"/>
        <end position="185"/>
    </location>
</feature>
<evidence type="ECO:0000256" key="1">
    <source>
        <dbReference type="ARBA" id="ARBA00007806"/>
    </source>
</evidence>
<keyword evidence="2" id="KW-0378">Hydrolase</keyword>
<sequence length="186" mass="21643">MPPKWSLGYHQCRWSYDSDKRVREICRTFREKGIPCDVIWMDIDYMDGFRCFTFDKAYPKSLAADLHLNGFKAIWMLDPGIKHEDGYFVYDSGSKIDVWIQKADGTPFIGEVWPGPCVFPDYTQSKVRSWWGSLVKDFIYNGVDGIWNDMNEPAVFKSVTKTMPESNIHRGDDEIGGCQNHSYYHN</sequence>
<dbReference type="PROSITE" id="PS00129">
    <property type="entry name" value="GLYCOSYL_HYDROL_F31_1"/>
    <property type="match status" value="1"/>
</dbReference>
<dbReference type="KEGG" id="cic:CICLE_v100004042m"/>
<dbReference type="STRING" id="85681.V4SEJ1"/>
<proteinExistence type="inferred from homology"/>